<feature type="compositionally biased region" description="Basic residues" evidence="1">
    <location>
        <begin position="75"/>
        <end position="92"/>
    </location>
</feature>
<dbReference type="Pfam" id="PF19060">
    <property type="entry name" value="DVNP"/>
    <property type="match status" value="1"/>
</dbReference>
<sequence>MADEIMTGGLSHRAIGSRAQVMHGTAHHTKGGLTKKHLKYNKYGKIVSARKSALAKSKGTLRKWEKKTGHRWTIKNGKPMKVKHGKAKKGKKGGAEESESDEE</sequence>
<accession>A0A6C0AIR5</accession>
<dbReference type="InterPro" id="IPR043928">
    <property type="entry name" value="DNVP"/>
</dbReference>
<reference evidence="2" key="1">
    <citation type="journal article" date="2020" name="Nature">
        <title>Giant virus diversity and host interactions through global metagenomics.</title>
        <authorList>
            <person name="Schulz F."/>
            <person name="Roux S."/>
            <person name="Paez-Espino D."/>
            <person name="Jungbluth S."/>
            <person name="Walsh D.A."/>
            <person name="Denef V.J."/>
            <person name="McMahon K.D."/>
            <person name="Konstantinidis K.T."/>
            <person name="Eloe-Fadrosh E.A."/>
            <person name="Kyrpides N.C."/>
            <person name="Woyke T."/>
        </authorList>
    </citation>
    <scope>NUCLEOTIDE SEQUENCE</scope>
    <source>
        <strain evidence="2">GVMAG-S-1035303-20</strain>
    </source>
</reference>
<dbReference type="GO" id="GO:0003677">
    <property type="term" value="F:DNA binding"/>
    <property type="evidence" value="ECO:0007669"/>
    <property type="project" value="InterPro"/>
</dbReference>
<proteinExistence type="predicted"/>
<dbReference type="EMBL" id="MN740650">
    <property type="protein sequence ID" value="QHS79669.1"/>
    <property type="molecule type" value="Genomic_DNA"/>
</dbReference>
<evidence type="ECO:0000256" key="1">
    <source>
        <dbReference type="SAM" id="MobiDB-lite"/>
    </source>
</evidence>
<dbReference type="AlphaFoldDB" id="A0A6C0AIR5"/>
<protein>
    <submittedName>
        <fullName evidence="2">Uncharacterized protein</fullName>
    </submittedName>
</protein>
<feature type="region of interest" description="Disordered" evidence="1">
    <location>
        <begin position="75"/>
        <end position="103"/>
    </location>
</feature>
<name>A0A6C0AIR5_9ZZZZ</name>
<organism evidence="2">
    <name type="scientific">viral metagenome</name>
    <dbReference type="NCBI Taxonomy" id="1070528"/>
    <lineage>
        <taxon>unclassified sequences</taxon>
        <taxon>metagenomes</taxon>
        <taxon>organismal metagenomes</taxon>
    </lineage>
</organism>
<evidence type="ECO:0000313" key="2">
    <source>
        <dbReference type="EMBL" id="QHS79669.1"/>
    </source>
</evidence>
<dbReference type="GO" id="GO:0051276">
    <property type="term" value="P:chromosome organization"/>
    <property type="evidence" value="ECO:0007669"/>
    <property type="project" value="InterPro"/>
</dbReference>